<keyword evidence="2 5" id="KW-0347">Helicase</keyword>
<dbReference type="Proteomes" id="UP000274541">
    <property type="component" value="Unassembled WGS sequence"/>
</dbReference>
<dbReference type="Pfam" id="PF24473">
    <property type="entry name" value="CON_HrpB"/>
    <property type="match status" value="1"/>
</dbReference>
<dbReference type="InterPro" id="IPR013689">
    <property type="entry name" value="RNA_helicase_ATP-dep_HrpB_C"/>
</dbReference>
<reference evidence="5 6" key="1">
    <citation type="submission" date="2018-08" db="EMBL/GenBank/DDBJ databases">
        <title>Recombination of ecologically and evolutionarily significant loci maintains genetic cohesion in the Pseudomonas syringae species complex.</title>
        <authorList>
            <person name="Dillon M."/>
            <person name="Thakur S."/>
            <person name="Almeida R.N.D."/>
            <person name="Weir B.S."/>
            <person name="Guttman D.S."/>
        </authorList>
    </citation>
    <scope>NUCLEOTIDE SEQUENCE [LARGE SCALE GENOMIC DNA]</scope>
    <source>
        <strain evidence="5 6">ICMP 4388</strain>
    </source>
</reference>
<dbReference type="Pfam" id="PF08482">
    <property type="entry name" value="HrpB_C"/>
    <property type="match status" value="1"/>
</dbReference>
<evidence type="ECO:0000256" key="1">
    <source>
        <dbReference type="ARBA" id="ARBA00022801"/>
    </source>
</evidence>
<evidence type="ECO:0000313" key="6">
    <source>
        <dbReference type="Proteomes" id="UP000274541"/>
    </source>
</evidence>
<keyword evidence="2 5" id="KW-0547">Nucleotide-binding</keyword>
<feature type="domain" description="ATP-dependent RNA helicase HrpB connector region" evidence="4">
    <location>
        <begin position="82"/>
        <end position="115"/>
    </location>
</feature>
<dbReference type="InterPro" id="IPR056329">
    <property type="entry name" value="CON_HrpB"/>
</dbReference>
<evidence type="ECO:0000313" key="5">
    <source>
        <dbReference type="EMBL" id="RMO70092.1"/>
    </source>
</evidence>
<dbReference type="AlphaFoldDB" id="A0A3M3XJ23"/>
<keyword evidence="1" id="KW-0378">Hydrolase</keyword>
<dbReference type="GO" id="GO:0004386">
    <property type="term" value="F:helicase activity"/>
    <property type="evidence" value="ECO:0007669"/>
    <property type="project" value="UniProtKB-KW"/>
</dbReference>
<dbReference type="PANTHER" id="PTHR43519:SF1">
    <property type="entry name" value="ATP-DEPENDENT RNA HELICASE HRPB"/>
    <property type="match status" value="1"/>
</dbReference>
<comment type="caution">
    <text evidence="5">The sequence shown here is derived from an EMBL/GenBank/DDBJ whole genome shotgun (WGS) entry which is preliminary data.</text>
</comment>
<evidence type="ECO:0000259" key="3">
    <source>
        <dbReference type="Pfam" id="PF08482"/>
    </source>
</evidence>
<feature type="non-terminal residue" evidence="5">
    <location>
        <position position="1"/>
    </location>
</feature>
<feature type="non-terminal residue" evidence="5">
    <location>
        <position position="312"/>
    </location>
</feature>
<dbReference type="GO" id="GO:0016787">
    <property type="term" value="F:hydrolase activity"/>
    <property type="evidence" value="ECO:0007669"/>
    <property type="project" value="UniProtKB-KW"/>
</dbReference>
<gene>
    <name evidence="5" type="ORF">ALQ37_05137</name>
</gene>
<keyword evidence="2 5" id="KW-0067">ATP-binding</keyword>
<proteinExistence type="predicted"/>
<sequence>WLGALLALAYPDRVAQQRRAGGAEYRLANGRAALFAEADALMKQPWLVIADLGSRQGQREERIYLAAEFDPALFDSVLAEQVISVDQIDWDEREGVFRAERQRKVGELIISREPLTGLDETTRSHALLALVRRKGLELLPWTPELRQWQARVALLRGLDIEKSSASEWPDLSDAQLLATLENWLMPYLGKVTRLSHFSQLDLSSILRNLLPWPLPQQLEVQAPQTLQVPSGSNIRIDYSEHPPILSVRLQELFGLSDTPRIANGRQVLKLHLLSPARRPVQVTQDLANFWRSTYIEVKKDLKGRYPKHYWPD</sequence>
<accession>A0A3M3XJ23</accession>
<name>A0A3M3XJ23_PSEAP</name>
<organism evidence="5 6">
    <name type="scientific">Pseudomonas syringae pv. aptata</name>
    <dbReference type="NCBI Taxonomy" id="83167"/>
    <lineage>
        <taxon>Bacteria</taxon>
        <taxon>Pseudomonadati</taxon>
        <taxon>Pseudomonadota</taxon>
        <taxon>Gammaproteobacteria</taxon>
        <taxon>Pseudomonadales</taxon>
        <taxon>Pseudomonadaceae</taxon>
        <taxon>Pseudomonas</taxon>
        <taxon>Pseudomonas syringae</taxon>
    </lineage>
</organism>
<evidence type="ECO:0000259" key="4">
    <source>
        <dbReference type="Pfam" id="PF24473"/>
    </source>
</evidence>
<protein>
    <submittedName>
        <fullName evidence="5">ATP-dependent helicase HrpB</fullName>
    </submittedName>
</protein>
<evidence type="ECO:0000256" key="2">
    <source>
        <dbReference type="ARBA" id="ARBA00022806"/>
    </source>
</evidence>
<feature type="domain" description="ATP-dependent RNA helicase HrpB C-terminal" evidence="3">
    <location>
        <begin position="183"/>
        <end position="312"/>
    </location>
</feature>
<dbReference type="EMBL" id="RBPX01000077">
    <property type="protein sequence ID" value="RMO70092.1"/>
    <property type="molecule type" value="Genomic_DNA"/>
</dbReference>
<dbReference type="PANTHER" id="PTHR43519">
    <property type="entry name" value="ATP-DEPENDENT RNA HELICASE HRPB"/>
    <property type="match status" value="1"/>
</dbReference>